<evidence type="ECO:0000256" key="3">
    <source>
        <dbReference type="ARBA" id="ARBA00022884"/>
    </source>
</evidence>
<proteinExistence type="predicted"/>
<dbReference type="CDD" id="cd00590">
    <property type="entry name" value="RRM_SF"/>
    <property type="match status" value="1"/>
</dbReference>
<dbReference type="SMART" id="SM00360">
    <property type="entry name" value="RRM"/>
    <property type="match status" value="1"/>
</dbReference>
<dbReference type="Gene3D" id="3.30.70.330">
    <property type="match status" value="1"/>
</dbReference>
<dbReference type="SUPFAM" id="SSF54928">
    <property type="entry name" value="RNA-binding domain, RBD"/>
    <property type="match status" value="1"/>
</dbReference>
<organism evidence="8 9">
    <name type="scientific">Deinandra increscens subsp. villosa</name>
    <dbReference type="NCBI Taxonomy" id="3103831"/>
    <lineage>
        <taxon>Eukaryota</taxon>
        <taxon>Viridiplantae</taxon>
        <taxon>Streptophyta</taxon>
        <taxon>Embryophyta</taxon>
        <taxon>Tracheophyta</taxon>
        <taxon>Spermatophyta</taxon>
        <taxon>Magnoliopsida</taxon>
        <taxon>eudicotyledons</taxon>
        <taxon>Gunneridae</taxon>
        <taxon>Pentapetalae</taxon>
        <taxon>asterids</taxon>
        <taxon>campanulids</taxon>
        <taxon>Asterales</taxon>
        <taxon>Asteraceae</taxon>
        <taxon>Asteroideae</taxon>
        <taxon>Heliantheae alliance</taxon>
        <taxon>Madieae</taxon>
        <taxon>Madiinae</taxon>
        <taxon>Deinandra</taxon>
    </lineage>
</organism>
<evidence type="ECO:0000259" key="7">
    <source>
        <dbReference type="PROSITE" id="PS50102"/>
    </source>
</evidence>
<dbReference type="Proteomes" id="UP001408789">
    <property type="component" value="Unassembled WGS sequence"/>
</dbReference>
<dbReference type="GO" id="GO:0006397">
    <property type="term" value="P:mRNA processing"/>
    <property type="evidence" value="ECO:0007669"/>
    <property type="project" value="UniProtKB-KW"/>
</dbReference>
<dbReference type="InterPro" id="IPR012677">
    <property type="entry name" value="Nucleotide-bd_a/b_plait_sf"/>
</dbReference>
<evidence type="ECO:0000256" key="4">
    <source>
        <dbReference type="ARBA" id="ARBA00023187"/>
    </source>
</evidence>
<comment type="subcellular location">
    <subcellularLocation>
        <location evidence="1">Nucleus</location>
    </subcellularLocation>
</comment>
<dbReference type="Pfam" id="PF00076">
    <property type="entry name" value="RRM_1"/>
    <property type="match status" value="1"/>
</dbReference>
<name>A0AAP0H2N0_9ASTR</name>
<accession>A0AAP0H2N0</accession>
<evidence type="ECO:0000313" key="9">
    <source>
        <dbReference type="Proteomes" id="UP001408789"/>
    </source>
</evidence>
<keyword evidence="3 6" id="KW-0694">RNA-binding</keyword>
<evidence type="ECO:0000256" key="5">
    <source>
        <dbReference type="ARBA" id="ARBA00023242"/>
    </source>
</evidence>
<dbReference type="GO" id="GO:0003723">
    <property type="term" value="F:RNA binding"/>
    <property type="evidence" value="ECO:0007669"/>
    <property type="project" value="UniProtKB-UniRule"/>
</dbReference>
<dbReference type="InterPro" id="IPR035979">
    <property type="entry name" value="RBD_domain_sf"/>
</dbReference>
<dbReference type="GO" id="GO:0008380">
    <property type="term" value="P:RNA splicing"/>
    <property type="evidence" value="ECO:0007669"/>
    <property type="project" value="UniProtKB-KW"/>
</dbReference>
<reference evidence="8 9" key="1">
    <citation type="submission" date="2024-04" db="EMBL/GenBank/DDBJ databases">
        <title>The reference genome of an endangered Asteraceae, Deinandra increscens subsp. villosa, native to the Central Coast of California.</title>
        <authorList>
            <person name="Guilliams M."/>
            <person name="Hasenstab-Lehman K."/>
            <person name="Meyer R."/>
            <person name="Mcevoy S."/>
        </authorList>
    </citation>
    <scope>NUCLEOTIDE SEQUENCE [LARGE SCALE GENOMIC DNA]</scope>
    <source>
        <tissue evidence="8">Leaf</tissue>
    </source>
</reference>
<keyword evidence="5" id="KW-0539">Nucleus</keyword>
<dbReference type="AlphaFoldDB" id="A0AAP0H2N0"/>
<evidence type="ECO:0000256" key="1">
    <source>
        <dbReference type="ARBA" id="ARBA00004123"/>
    </source>
</evidence>
<evidence type="ECO:0000313" key="8">
    <source>
        <dbReference type="EMBL" id="KAK9070349.1"/>
    </source>
</evidence>
<dbReference type="InterPro" id="IPR051106">
    <property type="entry name" value="RNA-bind/splicing_reg"/>
</dbReference>
<dbReference type="InterPro" id="IPR000504">
    <property type="entry name" value="RRM_dom"/>
</dbReference>
<feature type="domain" description="RRM" evidence="7">
    <location>
        <begin position="37"/>
        <end position="114"/>
    </location>
</feature>
<dbReference type="EMBL" id="JBCNJP010000012">
    <property type="protein sequence ID" value="KAK9070349.1"/>
    <property type="molecule type" value="Genomic_DNA"/>
</dbReference>
<dbReference type="PANTHER" id="PTHR48028">
    <property type="entry name" value="GLYCINE-RICH RNA-BINDING PROTEIN RZ1A"/>
    <property type="match status" value="1"/>
</dbReference>
<sequence length="208" mass="24466">MEREKEGRANVVRREDRETAGEEHWMHVSRRRSNEAVTFYVADLPSGCTSTYLWECFQGVGKLVDAFLPKNVDGRRRPFGFVRFKEVKCVETMLLRLRKIRLDGMVVRVYVSKFRKSSEDYVEKKQIHGEEKLRETVRSWDLKRLVRDSRRHGVYGMPYRRYVVSGRPRKEVQSTMGFRREEDAGRVHHNGNGIAGFLGWWPFPGLGI</sequence>
<keyword evidence="9" id="KW-1185">Reference proteome</keyword>
<dbReference type="GO" id="GO:0005634">
    <property type="term" value="C:nucleus"/>
    <property type="evidence" value="ECO:0007669"/>
    <property type="project" value="UniProtKB-SubCell"/>
</dbReference>
<keyword evidence="4" id="KW-0508">mRNA splicing</keyword>
<dbReference type="PROSITE" id="PS50102">
    <property type="entry name" value="RRM"/>
    <property type="match status" value="1"/>
</dbReference>
<comment type="caution">
    <text evidence="8">The sequence shown here is derived from an EMBL/GenBank/DDBJ whole genome shotgun (WGS) entry which is preliminary data.</text>
</comment>
<gene>
    <name evidence="8" type="ORF">SSX86_010750</name>
</gene>
<evidence type="ECO:0000256" key="6">
    <source>
        <dbReference type="PROSITE-ProRule" id="PRU00176"/>
    </source>
</evidence>
<protein>
    <recommendedName>
        <fullName evidence="7">RRM domain-containing protein</fullName>
    </recommendedName>
</protein>
<evidence type="ECO:0000256" key="2">
    <source>
        <dbReference type="ARBA" id="ARBA00022664"/>
    </source>
</evidence>
<dbReference type="PANTHER" id="PTHR48028:SF4">
    <property type="entry name" value="SC35-LIKE SPLICING FACTOR"/>
    <property type="match status" value="1"/>
</dbReference>
<keyword evidence="2" id="KW-0507">mRNA processing</keyword>